<dbReference type="Pfam" id="PF02426">
    <property type="entry name" value="MIase"/>
    <property type="match status" value="1"/>
</dbReference>
<evidence type="ECO:0000256" key="1">
    <source>
        <dbReference type="ARBA" id="ARBA00001739"/>
    </source>
</evidence>
<comment type="pathway">
    <text evidence="2 8">Aromatic compound metabolism; beta-ketoadipate pathway; 5-oxo-4,5-dihydro-2-furylacetate from catechol: step 3/3.</text>
</comment>
<keyword evidence="6 8" id="KW-0058">Aromatic hydrocarbons catabolism</keyword>
<evidence type="ECO:0000256" key="7">
    <source>
        <dbReference type="ARBA" id="ARBA00023235"/>
    </source>
</evidence>
<dbReference type="Proteomes" id="UP001242480">
    <property type="component" value="Unassembled WGS sequence"/>
</dbReference>
<dbReference type="SUPFAM" id="SSF54909">
    <property type="entry name" value="Dimeric alpha+beta barrel"/>
    <property type="match status" value="1"/>
</dbReference>
<evidence type="ECO:0000256" key="3">
    <source>
        <dbReference type="ARBA" id="ARBA00010882"/>
    </source>
</evidence>
<dbReference type="EC" id="5.3.3.4" evidence="5 8"/>
<evidence type="ECO:0000256" key="8">
    <source>
        <dbReference type="PIRNR" id="PIRNR001486"/>
    </source>
</evidence>
<gene>
    <name evidence="10" type="ORF">QO011_005738</name>
</gene>
<evidence type="ECO:0000259" key="9">
    <source>
        <dbReference type="Pfam" id="PF02426"/>
    </source>
</evidence>
<comment type="similarity">
    <text evidence="3 8">Belongs to the muconolactone Delta-isomerase family.</text>
</comment>
<protein>
    <recommendedName>
        <fullName evidence="5 8">Muconolactone Delta-isomerase</fullName>
        <shortName evidence="8">MIase</shortName>
        <ecNumber evidence="5 8">5.3.3.4</ecNumber>
    </recommendedName>
</protein>
<dbReference type="Gene3D" id="3.30.70.1060">
    <property type="entry name" value="Dimeric alpha+beta barrel"/>
    <property type="match status" value="1"/>
</dbReference>
<evidence type="ECO:0000256" key="4">
    <source>
        <dbReference type="ARBA" id="ARBA00011365"/>
    </source>
</evidence>
<dbReference type="InterPro" id="IPR003464">
    <property type="entry name" value="Muconolactone_d_Isoase"/>
</dbReference>
<dbReference type="PIRSF" id="PIRSF001486">
    <property type="entry name" value="CatC"/>
    <property type="match status" value="1"/>
</dbReference>
<evidence type="ECO:0000313" key="11">
    <source>
        <dbReference type="Proteomes" id="UP001242480"/>
    </source>
</evidence>
<proteinExistence type="inferred from homology"/>
<dbReference type="EMBL" id="JAUSVX010000013">
    <property type="protein sequence ID" value="MDQ0472708.1"/>
    <property type="molecule type" value="Genomic_DNA"/>
</dbReference>
<evidence type="ECO:0000256" key="5">
    <source>
        <dbReference type="ARBA" id="ARBA00012070"/>
    </source>
</evidence>
<comment type="subunit">
    <text evidence="4">Homodecamer.</text>
</comment>
<feature type="domain" description="Muconolactone isomerase" evidence="9">
    <location>
        <begin position="1"/>
        <end position="89"/>
    </location>
</feature>
<accession>A0ABU0JH17</accession>
<keyword evidence="11" id="KW-1185">Reference proteome</keyword>
<sequence length="96" mass="11182">MLYFVEIDVKIPAEIDPSRLEDMKAREKIASSEYQRSGEWLHLWRIAGKFGNISIFDVSDHDRLHEILWSLPLFPFMTIRVLPLARHPAAIDRPPA</sequence>
<comment type="catalytic activity">
    <reaction evidence="1 8">
        <text>(S)-muconolactone = (4,5-dihydro-5-oxofuran-2-yl)-acetate</text>
        <dbReference type="Rhea" id="RHEA:12348"/>
        <dbReference type="ChEBI" id="CHEBI:58425"/>
        <dbReference type="ChEBI" id="CHEBI:58736"/>
        <dbReference type="EC" id="5.3.3.4"/>
    </reaction>
</comment>
<evidence type="ECO:0000313" key="10">
    <source>
        <dbReference type="EMBL" id="MDQ0472708.1"/>
    </source>
</evidence>
<evidence type="ECO:0000256" key="6">
    <source>
        <dbReference type="ARBA" id="ARBA00022797"/>
    </source>
</evidence>
<dbReference type="GO" id="GO:0016159">
    <property type="term" value="F:muconolactone delta-isomerase activity"/>
    <property type="evidence" value="ECO:0007669"/>
    <property type="project" value="UniProtKB-EC"/>
</dbReference>
<evidence type="ECO:0000256" key="2">
    <source>
        <dbReference type="ARBA" id="ARBA00005193"/>
    </source>
</evidence>
<reference evidence="10 11" key="1">
    <citation type="submission" date="2023-07" db="EMBL/GenBank/DDBJ databases">
        <title>Genomic Encyclopedia of Type Strains, Phase IV (KMG-IV): sequencing the most valuable type-strain genomes for metagenomic binning, comparative biology and taxonomic classification.</title>
        <authorList>
            <person name="Goeker M."/>
        </authorList>
    </citation>
    <scope>NUCLEOTIDE SEQUENCE [LARGE SCALE GENOMIC DNA]</scope>
    <source>
        <strain evidence="10 11">DSM 19619</strain>
    </source>
</reference>
<dbReference type="InterPro" id="IPR026029">
    <property type="entry name" value="MLI_dom"/>
</dbReference>
<dbReference type="InterPro" id="IPR011008">
    <property type="entry name" value="Dimeric_a/b-barrel"/>
</dbReference>
<comment type="caution">
    <text evidence="10">The sequence shown here is derived from an EMBL/GenBank/DDBJ whole genome shotgun (WGS) entry which is preliminary data.</text>
</comment>
<dbReference type="RefSeq" id="WP_307279914.1">
    <property type="nucleotide sequence ID" value="NZ_JAUSVX010000013.1"/>
</dbReference>
<organism evidence="10 11">
    <name type="scientific">Labrys wisconsinensis</name>
    <dbReference type="NCBI Taxonomy" id="425677"/>
    <lineage>
        <taxon>Bacteria</taxon>
        <taxon>Pseudomonadati</taxon>
        <taxon>Pseudomonadota</taxon>
        <taxon>Alphaproteobacteria</taxon>
        <taxon>Hyphomicrobiales</taxon>
        <taxon>Xanthobacteraceae</taxon>
        <taxon>Labrys</taxon>
    </lineage>
</organism>
<keyword evidence="7 8" id="KW-0413">Isomerase</keyword>
<name>A0ABU0JH17_9HYPH</name>